<dbReference type="AlphaFoldDB" id="A0A443RVC6"/>
<dbReference type="CDD" id="cd00037">
    <property type="entry name" value="CLECT"/>
    <property type="match status" value="1"/>
</dbReference>
<dbReference type="InterPro" id="IPR016187">
    <property type="entry name" value="CTDL_fold"/>
</dbReference>
<evidence type="ECO:0000259" key="1">
    <source>
        <dbReference type="PROSITE" id="PS50041"/>
    </source>
</evidence>
<dbReference type="Pfam" id="PF00059">
    <property type="entry name" value="Lectin_C"/>
    <property type="match status" value="1"/>
</dbReference>
<dbReference type="SMART" id="SM00034">
    <property type="entry name" value="CLECT"/>
    <property type="match status" value="1"/>
</dbReference>
<dbReference type="InterPro" id="IPR001304">
    <property type="entry name" value="C-type_lectin-like"/>
</dbReference>
<keyword evidence="3" id="KW-1185">Reference proteome</keyword>
<accession>A0A443RVC6</accession>
<evidence type="ECO:0000313" key="2">
    <source>
        <dbReference type="EMBL" id="RWS19316.1"/>
    </source>
</evidence>
<name>A0A443RVC6_9ACAR</name>
<dbReference type="InterPro" id="IPR016186">
    <property type="entry name" value="C-type_lectin-like/link_sf"/>
</dbReference>
<gene>
    <name evidence="2" type="ORF">B4U80_12320</name>
</gene>
<sequence length="240" mass="27718">GNIFHICEKVLQREDNVSPVLKEMLLNMTSDDRSPTVAQLTGKEEDILKDMEHFNFKYHAKKGQRDEKVLELINKPMTFNEAHSLCKSINGKLLEIQTEEENEFFEKKSEEDSYWIDAIKPLPAAKKFVNMNGQELPFDVGFHQVDINPPLEKTCITIKAGVWTETGCANTANVICEMQKQQVIPGFQEYETLIEKLGRVPRILSRLEKRVALAQILLMKEMEDQKELIFEIDRGTCHFM</sequence>
<reference evidence="2 3" key="1">
    <citation type="journal article" date="2018" name="Gigascience">
        <title>Genomes of trombidid mites reveal novel predicted allergens and laterally-transferred genes associated with secondary metabolism.</title>
        <authorList>
            <person name="Dong X."/>
            <person name="Chaisiri K."/>
            <person name="Xia D."/>
            <person name="Armstrong S.D."/>
            <person name="Fang Y."/>
            <person name="Donnelly M.J."/>
            <person name="Kadowaki T."/>
            <person name="McGarry J.W."/>
            <person name="Darby A.C."/>
            <person name="Makepeace B.L."/>
        </authorList>
    </citation>
    <scope>NUCLEOTIDE SEQUENCE [LARGE SCALE GENOMIC DNA]</scope>
    <source>
        <strain evidence="2">UoL-UT</strain>
    </source>
</reference>
<protein>
    <recommendedName>
        <fullName evidence="1">C-type lectin domain-containing protein</fullName>
    </recommendedName>
</protein>
<proteinExistence type="predicted"/>
<dbReference type="Proteomes" id="UP000288716">
    <property type="component" value="Unassembled WGS sequence"/>
</dbReference>
<feature type="domain" description="C-type lectin" evidence="1">
    <location>
        <begin position="77"/>
        <end position="177"/>
    </location>
</feature>
<dbReference type="SUPFAM" id="SSF56436">
    <property type="entry name" value="C-type lectin-like"/>
    <property type="match status" value="1"/>
</dbReference>
<dbReference type="PROSITE" id="PS50041">
    <property type="entry name" value="C_TYPE_LECTIN_2"/>
    <property type="match status" value="1"/>
</dbReference>
<organism evidence="2 3">
    <name type="scientific">Leptotrombidium deliense</name>
    <dbReference type="NCBI Taxonomy" id="299467"/>
    <lineage>
        <taxon>Eukaryota</taxon>
        <taxon>Metazoa</taxon>
        <taxon>Ecdysozoa</taxon>
        <taxon>Arthropoda</taxon>
        <taxon>Chelicerata</taxon>
        <taxon>Arachnida</taxon>
        <taxon>Acari</taxon>
        <taxon>Acariformes</taxon>
        <taxon>Trombidiformes</taxon>
        <taxon>Prostigmata</taxon>
        <taxon>Anystina</taxon>
        <taxon>Parasitengona</taxon>
        <taxon>Trombiculoidea</taxon>
        <taxon>Trombiculidae</taxon>
        <taxon>Leptotrombidium</taxon>
    </lineage>
</organism>
<comment type="caution">
    <text evidence="2">The sequence shown here is derived from an EMBL/GenBank/DDBJ whole genome shotgun (WGS) entry which is preliminary data.</text>
</comment>
<dbReference type="EMBL" id="NCKV01027673">
    <property type="protein sequence ID" value="RWS19316.1"/>
    <property type="molecule type" value="Genomic_DNA"/>
</dbReference>
<dbReference type="VEuPathDB" id="VectorBase:LDEU012724"/>
<evidence type="ECO:0000313" key="3">
    <source>
        <dbReference type="Proteomes" id="UP000288716"/>
    </source>
</evidence>
<dbReference type="OrthoDB" id="7357196at2759"/>
<dbReference type="Gene3D" id="3.10.100.10">
    <property type="entry name" value="Mannose-Binding Protein A, subunit A"/>
    <property type="match status" value="1"/>
</dbReference>
<feature type="non-terminal residue" evidence="2">
    <location>
        <position position="1"/>
    </location>
</feature>